<proteinExistence type="predicted"/>
<reference evidence="2" key="1">
    <citation type="journal article" date="2023" name="Mol. Biol. Evol.">
        <title>Third-Generation Sequencing Reveals the Adaptive Role of the Epigenome in Three Deep-Sea Polychaetes.</title>
        <authorList>
            <person name="Perez M."/>
            <person name="Aroh O."/>
            <person name="Sun Y."/>
            <person name="Lan Y."/>
            <person name="Juniper S.K."/>
            <person name="Young C.R."/>
            <person name="Angers B."/>
            <person name="Qian P.Y."/>
        </authorList>
    </citation>
    <scope>NUCLEOTIDE SEQUENCE</scope>
    <source>
        <strain evidence="2">R07B-5</strain>
    </source>
</reference>
<evidence type="ECO:0000313" key="2">
    <source>
        <dbReference type="EMBL" id="KAK2187459.1"/>
    </source>
</evidence>
<dbReference type="AlphaFoldDB" id="A0AAD9UFJ4"/>
<organism evidence="2 3">
    <name type="scientific">Ridgeia piscesae</name>
    <name type="common">Tubeworm</name>
    <dbReference type="NCBI Taxonomy" id="27915"/>
    <lineage>
        <taxon>Eukaryota</taxon>
        <taxon>Metazoa</taxon>
        <taxon>Spiralia</taxon>
        <taxon>Lophotrochozoa</taxon>
        <taxon>Annelida</taxon>
        <taxon>Polychaeta</taxon>
        <taxon>Sedentaria</taxon>
        <taxon>Canalipalpata</taxon>
        <taxon>Sabellida</taxon>
        <taxon>Siboglinidae</taxon>
        <taxon>Ridgeia</taxon>
    </lineage>
</organism>
<dbReference type="Proteomes" id="UP001209878">
    <property type="component" value="Unassembled WGS sequence"/>
</dbReference>
<evidence type="ECO:0000313" key="3">
    <source>
        <dbReference type="Proteomes" id="UP001209878"/>
    </source>
</evidence>
<dbReference type="EMBL" id="JAODUO010000164">
    <property type="protein sequence ID" value="KAK2187459.1"/>
    <property type="molecule type" value="Genomic_DNA"/>
</dbReference>
<keyword evidence="3" id="KW-1185">Reference proteome</keyword>
<protein>
    <submittedName>
        <fullName evidence="2">Uncharacterized protein</fullName>
    </submittedName>
</protein>
<feature type="compositionally biased region" description="Polar residues" evidence="1">
    <location>
        <begin position="25"/>
        <end position="38"/>
    </location>
</feature>
<accession>A0AAD9UFJ4</accession>
<evidence type="ECO:0000256" key="1">
    <source>
        <dbReference type="SAM" id="MobiDB-lite"/>
    </source>
</evidence>
<feature type="region of interest" description="Disordered" evidence="1">
    <location>
        <begin position="20"/>
        <end position="47"/>
    </location>
</feature>
<comment type="caution">
    <text evidence="2">The sequence shown here is derived from an EMBL/GenBank/DDBJ whole genome shotgun (WGS) entry which is preliminary data.</text>
</comment>
<gene>
    <name evidence="2" type="ORF">NP493_164g00006</name>
</gene>
<name>A0AAD9UFJ4_RIDPI</name>
<sequence length="85" mass="9681">MLVWSLSVLYESCPMAHRYNKRSDSSASKTNGEQPSQPSKEDEDENPHLFVYKKVRVSSPLHGRRTLQHSALPTSFFGFLVLLLC</sequence>